<protein>
    <submittedName>
        <fullName evidence="1">Carbohydrate ABC transporter permease</fullName>
    </submittedName>
</protein>
<proteinExistence type="predicted"/>
<reference evidence="1" key="1">
    <citation type="journal article" date="2025" name="Int. J. Syst. Evol. Microbiol.">
        <title>Streptomyces citrinus sp. nov., with yellow diffusible pigment.</title>
        <authorList>
            <person name="He Y."/>
            <person name="Yang E."/>
            <person name="Xu J."/>
            <person name="Sun Y."/>
            <person name="Sun L."/>
        </authorList>
    </citation>
    <scope>NUCLEOTIDE SEQUENCE</scope>
    <source>
        <strain evidence="1">Q6</strain>
    </source>
</reference>
<evidence type="ECO:0000313" key="2">
    <source>
        <dbReference type="Proteomes" id="UP001432251"/>
    </source>
</evidence>
<gene>
    <name evidence="1" type="ORF">V2W30_36530</name>
</gene>
<evidence type="ECO:0000313" key="1">
    <source>
        <dbReference type="EMBL" id="WWQ68301.1"/>
    </source>
</evidence>
<accession>A0ACD5AM07</accession>
<dbReference type="Proteomes" id="UP001432251">
    <property type="component" value="Chromosome"/>
</dbReference>
<dbReference type="EMBL" id="CP146022">
    <property type="protein sequence ID" value="WWQ68301.1"/>
    <property type="molecule type" value="Genomic_DNA"/>
</dbReference>
<keyword evidence="2" id="KW-1185">Reference proteome</keyword>
<organism evidence="1 2">
    <name type="scientific">Streptomyces citrinus</name>
    <dbReference type="NCBI Taxonomy" id="3118173"/>
    <lineage>
        <taxon>Bacteria</taxon>
        <taxon>Bacillati</taxon>
        <taxon>Actinomycetota</taxon>
        <taxon>Actinomycetes</taxon>
        <taxon>Kitasatosporales</taxon>
        <taxon>Streptomycetaceae</taxon>
        <taxon>Streptomyces</taxon>
    </lineage>
</organism>
<name>A0ACD5AM07_9ACTN</name>
<sequence length="301" mass="32257">MTSASYSPSSSTHSSSPDRLRERVGSLTARRLGTVARVCGLLVVALFTIGPVVWTVSTSLRSPAESFDLPPQLIPAHGTLSAYRQVFDQIDVWLFALNSALVTGLIAVGQMITAGLAGYAFARLDFRFKRPLFGLVLATMMVPVQVTIVPVFLILKGMGLTDTLLALIVPAVPTAFGTFLMRQYFLTMPKELGEAAMIDGAGPWRVFRSVYAPLATPGLAIVGVLAFNYHWNEFFRPLILETSNQNFTMPLGLVSLQGNLGTGSISVVLAGVVLSMIPAVVVFVIGQRPLREGITSSGLKG</sequence>